<evidence type="ECO:0000313" key="1">
    <source>
        <dbReference type="EMBL" id="OMJ72541.1"/>
    </source>
</evidence>
<accession>A0A1R2B701</accession>
<dbReference type="InterPro" id="IPR015943">
    <property type="entry name" value="WD40/YVTN_repeat-like_dom_sf"/>
</dbReference>
<organism evidence="1 2">
    <name type="scientific">Stentor coeruleus</name>
    <dbReference type="NCBI Taxonomy" id="5963"/>
    <lineage>
        <taxon>Eukaryota</taxon>
        <taxon>Sar</taxon>
        <taxon>Alveolata</taxon>
        <taxon>Ciliophora</taxon>
        <taxon>Postciliodesmatophora</taxon>
        <taxon>Heterotrichea</taxon>
        <taxon>Heterotrichida</taxon>
        <taxon>Stentoridae</taxon>
        <taxon>Stentor</taxon>
    </lineage>
</organism>
<dbReference type="SUPFAM" id="SSF50978">
    <property type="entry name" value="WD40 repeat-like"/>
    <property type="match status" value="1"/>
</dbReference>
<proteinExistence type="predicted"/>
<dbReference type="AlphaFoldDB" id="A0A1R2B701"/>
<protein>
    <submittedName>
        <fullName evidence="1">Uncharacterized protein</fullName>
    </submittedName>
</protein>
<evidence type="ECO:0000313" key="2">
    <source>
        <dbReference type="Proteomes" id="UP000187209"/>
    </source>
</evidence>
<comment type="caution">
    <text evidence="1">The sequence shown here is derived from an EMBL/GenBank/DDBJ whole genome shotgun (WGS) entry which is preliminary data.</text>
</comment>
<sequence length="159" mass="18375">MIKPLPNILRGKRYGSNKKTSGHYKRKQILYSEIKGNYLISISNPKSIEVFDLCKHKLLNVLTPNDAGVKKISFTYNYSFLLAFCINNTLVVWNFHEPKALFHIENLVDDNVLFAKNRFFLCVDVNNKVVVADLNTGKINLLSKKAMILFDLKRKIRLK</sequence>
<gene>
    <name evidence="1" type="ORF">SteCoe_28984</name>
</gene>
<name>A0A1R2B701_9CILI</name>
<reference evidence="1 2" key="1">
    <citation type="submission" date="2016-11" db="EMBL/GenBank/DDBJ databases">
        <title>The macronuclear genome of Stentor coeruleus: a giant cell with tiny introns.</title>
        <authorList>
            <person name="Slabodnick M."/>
            <person name="Ruby J.G."/>
            <person name="Reiff S.B."/>
            <person name="Swart E.C."/>
            <person name="Gosai S."/>
            <person name="Prabakaran S."/>
            <person name="Witkowska E."/>
            <person name="Larue G.E."/>
            <person name="Fisher S."/>
            <person name="Freeman R.M."/>
            <person name="Gunawardena J."/>
            <person name="Chu W."/>
            <person name="Stover N.A."/>
            <person name="Gregory B.D."/>
            <person name="Nowacki M."/>
            <person name="Derisi J."/>
            <person name="Roy S.W."/>
            <person name="Marshall W.F."/>
            <person name="Sood P."/>
        </authorList>
    </citation>
    <scope>NUCLEOTIDE SEQUENCE [LARGE SCALE GENOMIC DNA]</scope>
    <source>
        <strain evidence="1">WM001</strain>
    </source>
</reference>
<dbReference type="Gene3D" id="2.130.10.10">
    <property type="entry name" value="YVTN repeat-like/Quinoprotein amine dehydrogenase"/>
    <property type="match status" value="1"/>
</dbReference>
<dbReference type="InterPro" id="IPR036322">
    <property type="entry name" value="WD40_repeat_dom_sf"/>
</dbReference>
<dbReference type="Proteomes" id="UP000187209">
    <property type="component" value="Unassembled WGS sequence"/>
</dbReference>
<dbReference type="EMBL" id="MPUH01000892">
    <property type="protein sequence ID" value="OMJ72541.1"/>
    <property type="molecule type" value="Genomic_DNA"/>
</dbReference>
<keyword evidence="2" id="KW-1185">Reference proteome</keyword>